<sequence length="68" mass="7426">MKRLKPLVWPFALLIAAGLTALVAEAMARSVETVTLYGMVKLVSDLVLLIAVVWLVAGLIRVLRPAKR</sequence>
<keyword evidence="1" id="KW-0472">Membrane</keyword>
<feature type="transmembrane region" description="Helical" evidence="1">
    <location>
        <begin position="46"/>
        <end position="63"/>
    </location>
</feature>
<name>A0ABW0FQY5_9CAUL</name>
<dbReference type="Proteomes" id="UP001596152">
    <property type="component" value="Unassembled WGS sequence"/>
</dbReference>
<gene>
    <name evidence="2" type="ORF">ACFPIE_08405</name>
</gene>
<dbReference type="EMBL" id="JBHSLF010000016">
    <property type="protein sequence ID" value="MFC5343931.1"/>
    <property type="molecule type" value="Genomic_DNA"/>
</dbReference>
<keyword evidence="1" id="KW-0812">Transmembrane</keyword>
<evidence type="ECO:0000313" key="2">
    <source>
        <dbReference type="EMBL" id="MFC5343931.1"/>
    </source>
</evidence>
<organism evidence="2 3">
    <name type="scientific">Brevundimonas staleyi</name>
    <dbReference type="NCBI Taxonomy" id="74326"/>
    <lineage>
        <taxon>Bacteria</taxon>
        <taxon>Pseudomonadati</taxon>
        <taxon>Pseudomonadota</taxon>
        <taxon>Alphaproteobacteria</taxon>
        <taxon>Caulobacterales</taxon>
        <taxon>Caulobacteraceae</taxon>
        <taxon>Brevundimonas</taxon>
    </lineage>
</organism>
<evidence type="ECO:0000256" key="1">
    <source>
        <dbReference type="SAM" id="Phobius"/>
    </source>
</evidence>
<evidence type="ECO:0000313" key="3">
    <source>
        <dbReference type="Proteomes" id="UP001596152"/>
    </source>
</evidence>
<proteinExistence type="predicted"/>
<accession>A0ABW0FQY5</accession>
<reference evidence="3" key="1">
    <citation type="journal article" date="2019" name="Int. J. Syst. Evol. Microbiol.">
        <title>The Global Catalogue of Microorganisms (GCM) 10K type strain sequencing project: providing services to taxonomists for standard genome sequencing and annotation.</title>
        <authorList>
            <consortium name="The Broad Institute Genomics Platform"/>
            <consortium name="The Broad Institute Genome Sequencing Center for Infectious Disease"/>
            <person name="Wu L."/>
            <person name="Ma J."/>
        </authorList>
    </citation>
    <scope>NUCLEOTIDE SEQUENCE [LARGE SCALE GENOMIC DNA]</scope>
    <source>
        <strain evidence="3">JCM 12125</strain>
    </source>
</reference>
<keyword evidence="3" id="KW-1185">Reference proteome</keyword>
<comment type="caution">
    <text evidence="2">The sequence shown here is derived from an EMBL/GenBank/DDBJ whole genome shotgun (WGS) entry which is preliminary data.</text>
</comment>
<protein>
    <submittedName>
        <fullName evidence="2">Uncharacterized protein</fullName>
    </submittedName>
</protein>
<keyword evidence="1" id="KW-1133">Transmembrane helix</keyword>
<dbReference type="RefSeq" id="WP_374037632.1">
    <property type="nucleotide sequence ID" value="NZ_CP169082.1"/>
</dbReference>